<dbReference type="GO" id="GO:0005886">
    <property type="term" value="C:plasma membrane"/>
    <property type="evidence" value="ECO:0007669"/>
    <property type="project" value="TreeGrafter"/>
</dbReference>
<accession>A0AAV1JHW6</accession>
<dbReference type="AlphaFoldDB" id="A0AAV1JHW6"/>
<dbReference type="SUPFAM" id="SSF48726">
    <property type="entry name" value="Immunoglobulin"/>
    <property type="match status" value="1"/>
</dbReference>
<dbReference type="Pfam" id="PF07679">
    <property type="entry name" value="I-set"/>
    <property type="match status" value="1"/>
</dbReference>
<evidence type="ECO:0000313" key="4">
    <source>
        <dbReference type="Proteomes" id="UP001497472"/>
    </source>
</evidence>
<dbReference type="EMBL" id="CAVLEF010000011">
    <property type="protein sequence ID" value="CAK1549122.1"/>
    <property type="molecule type" value="Genomic_DNA"/>
</dbReference>
<dbReference type="InterPro" id="IPR007110">
    <property type="entry name" value="Ig-like_dom"/>
</dbReference>
<evidence type="ECO:0000259" key="2">
    <source>
        <dbReference type="PROSITE" id="PS50835"/>
    </source>
</evidence>
<name>A0AAV1JHW6_9NEOP</name>
<dbReference type="PROSITE" id="PS50835">
    <property type="entry name" value="IG_LIKE"/>
    <property type="match status" value="1"/>
</dbReference>
<dbReference type="InterPro" id="IPR036179">
    <property type="entry name" value="Ig-like_dom_sf"/>
</dbReference>
<gene>
    <name evidence="3" type="ORF">LNINA_LOCUS8452</name>
</gene>
<dbReference type="Gene3D" id="2.60.40.10">
    <property type="entry name" value="Immunoglobulins"/>
    <property type="match status" value="1"/>
</dbReference>
<dbReference type="Proteomes" id="UP001497472">
    <property type="component" value="Unassembled WGS sequence"/>
</dbReference>
<feature type="domain" description="Ig-like" evidence="2">
    <location>
        <begin position="32"/>
        <end position="121"/>
    </location>
</feature>
<dbReference type="SMART" id="SM00408">
    <property type="entry name" value="IGc2"/>
    <property type="match status" value="1"/>
</dbReference>
<dbReference type="GO" id="GO:0030424">
    <property type="term" value="C:axon"/>
    <property type="evidence" value="ECO:0007669"/>
    <property type="project" value="TreeGrafter"/>
</dbReference>
<dbReference type="GO" id="GO:0050808">
    <property type="term" value="P:synapse organization"/>
    <property type="evidence" value="ECO:0007669"/>
    <property type="project" value="TreeGrafter"/>
</dbReference>
<evidence type="ECO:0000313" key="3">
    <source>
        <dbReference type="EMBL" id="CAK1549122.1"/>
    </source>
</evidence>
<dbReference type="GO" id="GO:0008046">
    <property type="term" value="F:axon guidance receptor activity"/>
    <property type="evidence" value="ECO:0007669"/>
    <property type="project" value="TreeGrafter"/>
</dbReference>
<dbReference type="CDD" id="cd00096">
    <property type="entry name" value="Ig"/>
    <property type="match status" value="1"/>
</dbReference>
<sequence>MKRESSGKYYCYVFNNVGHTQAELEVTVLRKPRVHVHRTIINSDINVEAVLQCSIHDEPAAHIRWYKDGKSIAETSNQYIISTQGQHSNLTVIPTSDVDFGTFTCEAENQNGKHNRSIDLVQSPVVEGFSNEGPRLSWTIHSHQPLEEIELQLRDMNGEGEWRTVSIPLPEARHHEYEMIYSLEDADIDAGKYEATLKVKNNKNWSEHTNPAIVDIEAQAQYIRPASVYLPGSGNSIRPTLVLLPLIYLLRL</sequence>
<organism evidence="3 4">
    <name type="scientific">Leptosia nina</name>
    <dbReference type="NCBI Taxonomy" id="320188"/>
    <lineage>
        <taxon>Eukaryota</taxon>
        <taxon>Metazoa</taxon>
        <taxon>Ecdysozoa</taxon>
        <taxon>Arthropoda</taxon>
        <taxon>Hexapoda</taxon>
        <taxon>Insecta</taxon>
        <taxon>Pterygota</taxon>
        <taxon>Neoptera</taxon>
        <taxon>Endopterygota</taxon>
        <taxon>Lepidoptera</taxon>
        <taxon>Glossata</taxon>
        <taxon>Ditrysia</taxon>
        <taxon>Papilionoidea</taxon>
        <taxon>Pieridae</taxon>
        <taxon>Pierinae</taxon>
        <taxon>Leptosia</taxon>
    </lineage>
</organism>
<dbReference type="InterPro" id="IPR003598">
    <property type="entry name" value="Ig_sub2"/>
</dbReference>
<reference evidence="3 4" key="1">
    <citation type="submission" date="2023-11" db="EMBL/GenBank/DDBJ databases">
        <authorList>
            <person name="Okamura Y."/>
        </authorList>
    </citation>
    <scope>NUCLEOTIDE SEQUENCE [LARGE SCALE GENOMIC DNA]</scope>
</reference>
<dbReference type="PANTHER" id="PTHR45080:SF33">
    <property type="entry name" value="IG-LIKE DOMAIN-CONTAINING PROTEIN"/>
    <property type="match status" value="1"/>
</dbReference>
<dbReference type="InterPro" id="IPR013783">
    <property type="entry name" value="Ig-like_fold"/>
</dbReference>
<dbReference type="GO" id="GO:0007156">
    <property type="term" value="P:homophilic cell adhesion via plasma membrane adhesion molecules"/>
    <property type="evidence" value="ECO:0007669"/>
    <property type="project" value="TreeGrafter"/>
</dbReference>
<protein>
    <recommendedName>
        <fullName evidence="2">Ig-like domain-containing protein</fullName>
    </recommendedName>
</protein>
<dbReference type="InterPro" id="IPR013098">
    <property type="entry name" value="Ig_I-set"/>
</dbReference>
<proteinExistence type="predicted"/>
<evidence type="ECO:0000256" key="1">
    <source>
        <dbReference type="ARBA" id="ARBA00023319"/>
    </source>
</evidence>
<keyword evidence="4" id="KW-1185">Reference proteome</keyword>
<comment type="caution">
    <text evidence="3">The sequence shown here is derived from an EMBL/GenBank/DDBJ whole genome shotgun (WGS) entry which is preliminary data.</text>
</comment>
<dbReference type="PANTHER" id="PTHR45080">
    <property type="entry name" value="CONTACTIN 5"/>
    <property type="match status" value="1"/>
</dbReference>
<keyword evidence="1" id="KW-0393">Immunoglobulin domain</keyword>
<dbReference type="GO" id="GO:0043025">
    <property type="term" value="C:neuronal cell body"/>
    <property type="evidence" value="ECO:0007669"/>
    <property type="project" value="TreeGrafter"/>
</dbReference>
<dbReference type="InterPro" id="IPR050958">
    <property type="entry name" value="Cell_Adh-Cytoskel_Orgn"/>
</dbReference>